<sequence>MEPIPSPSVHGEIEEDVQQPLEVGENVDIPNEVELENEGEQPIQEPPPQPELRRSVRDKQPSRKYSPDEFVTIFSKNIVFLAPGVTPSPVAEEKFRPLRLFMELAYARCQRMKKEHGLDEIFMGGMGGIALDPSRTCTNRPPFDVSLP</sequence>
<feature type="region of interest" description="Disordered" evidence="1">
    <location>
        <begin position="1"/>
        <end position="65"/>
    </location>
</feature>
<keyword evidence="3" id="KW-1185">Reference proteome</keyword>
<proteinExistence type="predicted"/>
<name>A0AAV6IPN3_9ERIC</name>
<dbReference type="EMBL" id="JACTNZ010000009">
    <property type="protein sequence ID" value="KAG5530656.1"/>
    <property type="molecule type" value="Genomic_DNA"/>
</dbReference>
<reference evidence="2" key="1">
    <citation type="submission" date="2020-08" db="EMBL/GenBank/DDBJ databases">
        <title>Plant Genome Project.</title>
        <authorList>
            <person name="Zhang R.-G."/>
        </authorList>
    </citation>
    <scope>NUCLEOTIDE SEQUENCE</scope>
    <source>
        <strain evidence="2">WSP0</strain>
        <tissue evidence="2">Leaf</tissue>
    </source>
</reference>
<evidence type="ECO:0000313" key="3">
    <source>
        <dbReference type="Proteomes" id="UP000823749"/>
    </source>
</evidence>
<organism evidence="2 3">
    <name type="scientific">Rhododendron griersonianum</name>
    <dbReference type="NCBI Taxonomy" id="479676"/>
    <lineage>
        <taxon>Eukaryota</taxon>
        <taxon>Viridiplantae</taxon>
        <taxon>Streptophyta</taxon>
        <taxon>Embryophyta</taxon>
        <taxon>Tracheophyta</taxon>
        <taxon>Spermatophyta</taxon>
        <taxon>Magnoliopsida</taxon>
        <taxon>eudicotyledons</taxon>
        <taxon>Gunneridae</taxon>
        <taxon>Pentapetalae</taxon>
        <taxon>asterids</taxon>
        <taxon>Ericales</taxon>
        <taxon>Ericaceae</taxon>
        <taxon>Ericoideae</taxon>
        <taxon>Rhodoreae</taxon>
        <taxon>Rhododendron</taxon>
    </lineage>
</organism>
<dbReference type="AlphaFoldDB" id="A0AAV6IPN3"/>
<comment type="caution">
    <text evidence="2">The sequence shown here is derived from an EMBL/GenBank/DDBJ whole genome shotgun (WGS) entry which is preliminary data.</text>
</comment>
<accession>A0AAV6IPN3</accession>
<evidence type="ECO:0000313" key="2">
    <source>
        <dbReference type="EMBL" id="KAG5530656.1"/>
    </source>
</evidence>
<feature type="compositionally biased region" description="Basic and acidic residues" evidence="1">
    <location>
        <begin position="51"/>
        <end position="65"/>
    </location>
</feature>
<gene>
    <name evidence="2" type="ORF">RHGRI_025576</name>
</gene>
<dbReference type="Proteomes" id="UP000823749">
    <property type="component" value="Chromosome 9"/>
</dbReference>
<protein>
    <submittedName>
        <fullName evidence="2">Uncharacterized protein</fullName>
    </submittedName>
</protein>
<evidence type="ECO:0000256" key="1">
    <source>
        <dbReference type="SAM" id="MobiDB-lite"/>
    </source>
</evidence>